<dbReference type="Proteomes" id="UP001281410">
    <property type="component" value="Unassembled WGS sequence"/>
</dbReference>
<gene>
    <name evidence="2" type="ORF">Dsin_018208</name>
</gene>
<dbReference type="EMBL" id="JANJYJ010000006">
    <property type="protein sequence ID" value="KAK3204162.1"/>
    <property type="molecule type" value="Genomic_DNA"/>
</dbReference>
<organism evidence="2 3">
    <name type="scientific">Dipteronia sinensis</name>
    <dbReference type="NCBI Taxonomy" id="43782"/>
    <lineage>
        <taxon>Eukaryota</taxon>
        <taxon>Viridiplantae</taxon>
        <taxon>Streptophyta</taxon>
        <taxon>Embryophyta</taxon>
        <taxon>Tracheophyta</taxon>
        <taxon>Spermatophyta</taxon>
        <taxon>Magnoliopsida</taxon>
        <taxon>eudicotyledons</taxon>
        <taxon>Gunneridae</taxon>
        <taxon>Pentapetalae</taxon>
        <taxon>rosids</taxon>
        <taxon>malvids</taxon>
        <taxon>Sapindales</taxon>
        <taxon>Sapindaceae</taxon>
        <taxon>Hippocastanoideae</taxon>
        <taxon>Acereae</taxon>
        <taxon>Dipteronia</taxon>
    </lineage>
</organism>
<dbReference type="Pfam" id="PF13966">
    <property type="entry name" value="zf-RVT"/>
    <property type="match status" value="1"/>
</dbReference>
<reference evidence="2" key="1">
    <citation type="journal article" date="2023" name="Plant J.">
        <title>Genome sequences and population genomics provide insights into the demographic history, inbreeding, and mutation load of two 'living fossil' tree species of Dipteronia.</title>
        <authorList>
            <person name="Feng Y."/>
            <person name="Comes H.P."/>
            <person name="Chen J."/>
            <person name="Zhu S."/>
            <person name="Lu R."/>
            <person name="Zhang X."/>
            <person name="Li P."/>
            <person name="Qiu J."/>
            <person name="Olsen K.M."/>
            <person name="Qiu Y."/>
        </authorList>
    </citation>
    <scope>NUCLEOTIDE SEQUENCE</scope>
    <source>
        <strain evidence="2">NBL</strain>
    </source>
</reference>
<dbReference type="AlphaFoldDB" id="A0AAE0E1E8"/>
<comment type="caution">
    <text evidence="2">The sequence shown here is derived from an EMBL/GenBank/DDBJ whole genome shotgun (WGS) entry which is preliminary data.</text>
</comment>
<accession>A0AAE0E1E8</accession>
<protein>
    <recommendedName>
        <fullName evidence="1">Reverse transcriptase zinc-binding domain-containing protein</fullName>
    </recommendedName>
</protein>
<evidence type="ECO:0000313" key="3">
    <source>
        <dbReference type="Proteomes" id="UP001281410"/>
    </source>
</evidence>
<proteinExistence type="predicted"/>
<dbReference type="InterPro" id="IPR026960">
    <property type="entry name" value="RVT-Znf"/>
</dbReference>
<keyword evidence="3" id="KW-1185">Reference proteome</keyword>
<sequence length="167" mass="18749">MSFMWGREVIETGARWQIGDGSSVHIFKDRWVPNPSAFKAISPTLLGDQASVGILKLQSGAWNKRLIWENFVPEDASAILSILCSSSVATDLHFLSYEKLGSYSIKSGYHLGYTLLTTPGSSGLSLLESWWKFLWRIKIPAKVKLFLWRASHNWIPTNSNLAKLGFC</sequence>
<evidence type="ECO:0000313" key="2">
    <source>
        <dbReference type="EMBL" id="KAK3204162.1"/>
    </source>
</evidence>
<name>A0AAE0E1E8_9ROSI</name>
<feature type="domain" description="Reverse transcriptase zinc-binding" evidence="1">
    <location>
        <begin position="128"/>
        <end position="165"/>
    </location>
</feature>
<evidence type="ECO:0000259" key="1">
    <source>
        <dbReference type="Pfam" id="PF13966"/>
    </source>
</evidence>